<dbReference type="NCBIfam" id="TIGR04409">
    <property type="entry name" value="LptC_YrbK"/>
    <property type="match status" value="1"/>
</dbReference>
<dbReference type="InterPro" id="IPR026265">
    <property type="entry name" value="LptC"/>
</dbReference>
<reference evidence="6 7" key="1">
    <citation type="submission" date="2019-03" db="EMBL/GenBank/DDBJ databases">
        <title>Metabolic potential of uncultured bacteria and archaea associated with petroleum seepage in deep-sea sediments.</title>
        <authorList>
            <person name="Dong X."/>
            <person name="Hubert C."/>
        </authorList>
    </citation>
    <scope>NUCLEOTIDE SEQUENCE [LARGE SCALE GENOMIC DNA]</scope>
    <source>
        <strain evidence="6">E44_bin92</strain>
    </source>
</reference>
<proteinExistence type="predicted"/>
<dbReference type="InterPro" id="IPR010664">
    <property type="entry name" value="LipoPS_assembly_LptC-rel"/>
</dbReference>
<sequence length="206" mass="23536">MEDHTQIKARRTAEEKKLKKSKEEVFWKMGKGKTFFLAILIFAVLSLLSGCEENKREPSAKEKEEPLLLEAQGVSLVGWDEEGRKSWELQADSGRQFVNRMVLLRVKVKLLEEGKLASGGEAGKVVVDIRTSNLLFEGKVKLISYVNEAELFTSNLEWIASEKKLRTEERVLFERGDLITEGWGLIADPELGQIEIKREVVTRLRF</sequence>
<dbReference type="Gene3D" id="2.60.450.10">
    <property type="entry name" value="Lipopolysaccharide (LPS) transport protein A like domain"/>
    <property type="match status" value="1"/>
</dbReference>
<dbReference type="InterPro" id="IPR052363">
    <property type="entry name" value="LPS_export_LptC"/>
</dbReference>
<evidence type="ECO:0000313" key="7">
    <source>
        <dbReference type="Proteomes" id="UP000320781"/>
    </source>
</evidence>
<keyword evidence="2" id="KW-0997">Cell inner membrane</keyword>
<keyword evidence="1" id="KW-1003">Cell membrane</keyword>
<dbReference type="PANTHER" id="PTHR37481:SF1">
    <property type="entry name" value="LIPOPOLYSACCHARIDE EXPORT SYSTEM PROTEIN LPTC"/>
    <property type="match status" value="1"/>
</dbReference>
<evidence type="ECO:0000256" key="2">
    <source>
        <dbReference type="ARBA" id="ARBA00022519"/>
    </source>
</evidence>
<dbReference type="GO" id="GO:0030288">
    <property type="term" value="C:outer membrane-bounded periplasmic space"/>
    <property type="evidence" value="ECO:0007669"/>
    <property type="project" value="TreeGrafter"/>
</dbReference>
<evidence type="ECO:0000256" key="4">
    <source>
        <dbReference type="ARBA" id="ARBA00022989"/>
    </source>
</evidence>
<organism evidence="6 7">
    <name type="scientific">Aerophobetes bacterium</name>
    <dbReference type="NCBI Taxonomy" id="2030807"/>
    <lineage>
        <taxon>Bacteria</taxon>
        <taxon>Candidatus Aerophobota</taxon>
    </lineage>
</organism>
<evidence type="ECO:0000256" key="5">
    <source>
        <dbReference type="ARBA" id="ARBA00023136"/>
    </source>
</evidence>
<evidence type="ECO:0000256" key="3">
    <source>
        <dbReference type="ARBA" id="ARBA00022692"/>
    </source>
</evidence>
<dbReference type="Proteomes" id="UP000320781">
    <property type="component" value="Unassembled WGS sequence"/>
</dbReference>
<keyword evidence="3" id="KW-0812">Transmembrane</keyword>
<name>A0A523QHZ1_UNCAE</name>
<protein>
    <submittedName>
        <fullName evidence="6">LPS export ABC transporter periplasmic protein LptC</fullName>
    </submittedName>
</protein>
<dbReference type="GO" id="GO:0005886">
    <property type="term" value="C:plasma membrane"/>
    <property type="evidence" value="ECO:0007669"/>
    <property type="project" value="InterPro"/>
</dbReference>
<evidence type="ECO:0000256" key="1">
    <source>
        <dbReference type="ARBA" id="ARBA00022475"/>
    </source>
</evidence>
<gene>
    <name evidence="6" type="primary">lptC</name>
    <name evidence="6" type="ORF">E3J95_05030</name>
</gene>
<dbReference type="GO" id="GO:0017089">
    <property type="term" value="F:glycolipid transfer activity"/>
    <property type="evidence" value="ECO:0007669"/>
    <property type="project" value="TreeGrafter"/>
</dbReference>
<keyword evidence="4" id="KW-1133">Transmembrane helix</keyword>
<comment type="caution">
    <text evidence="6">The sequence shown here is derived from an EMBL/GenBank/DDBJ whole genome shotgun (WGS) entry which is preliminary data.</text>
</comment>
<accession>A0A523QHZ1</accession>
<dbReference type="Pfam" id="PF06835">
    <property type="entry name" value="LptC"/>
    <property type="match status" value="1"/>
</dbReference>
<evidence type="ECO:0000313" key="6">
    <source>
        <dbReference type="EMBL" id="TES85167.1"/>
    </source>
</evidence>
<dbReference type="EMBL" id="SOKU01000248">
    <property type="protein sequence ID" value="TES85167.1"/>
    <property type="molecule type" value="Genomic_DNA"/>
</dbReference>
<dbReference type="GO" id="GO:0015221">
    <property type="term" value="F:lipopolysaccharide transmembrane transporter activity"/>
    <property type="evidence" value="ECO:0007669"/>
    <property type="project" value="InterPro"/>
</dbReference>
<dbReference type="AlphaFoldDB" id="A0A523QHZ1"/>
<dbReference type="PANTHER" id="PTHR37481">
    <property type="entry name" value="LIPOPOLYSACCHARIDE EXPORT SYSTEM PROTEIN LPTC"/>
    <property type="match status" value="1"/>
</dbReference>
<keyword evidence="5" id="KW-0472">Membrane</keyword>